<name>A0A834STI3_9FABA</name>
<comment type="caution">
    <text evidence="2">The sequence shown here is derived from an EMBL/GenBank/DDBJ whole genome shotgun (WGS) entry which is preliminary data.</text>
</comment>
<protein>
    <submittedName>
        <fullName evidence="2">Uncharacterized protein</fullName>
    </submittedName>
</protein>
<evidence type="ECO:0000313" key="3">
    <source>
        <dbReference type="Proteomes" id="UP000634136"/>
    </source>
</evidence>
<keyword evidence="3" id="KW-1185">Reference proteome</keyword>
<accession>A0A834STI3</accession>
<gene>
    <name evidence="2" type="ORF">G2W53_035679</name>
</gene>
<keyword evidence="1" id="KW-0472">Membrane</keyword>
<organism evidence="2 3">
    <name type="scientific">Senna tora</name>
    <dbReference type="NCBI Taxonomy" id="362788"/>
    <lineage>
        <taxon>Eukaryota</taxon>
        <taxon>Viridiplantae</taxon>
        <taxon>Streptophyta</taxon>
        <taxon>Embryophyta</taxon>
        <taxon>Tracheophyta</taxon>
        <taxon>Spermatophyta</taxon>
        <taxon>Magnoliopsida</taxon>
        <taxon>eudicotyledons</taxon>
        <taxon>Gunneridae</taxon>
        <taxon>Pentapetalae</taxon>
        <taxon>rosids</taxon>
        <taxon>fabids</taxon>
        <taxon>Fabales</taxon>
        <taxon>Fabaceae</taxon>
        <taxon>Caesalpinioideae</taxon>
        <taxon>Cassia clade</taxon>
        <taxon>Senna</taxon>
    </lineage>
</organism>
<sequence>MKLIIKKGLTWLELKGSVRVLDLALVALVWCATAVGTDVVGGRQQDLRRRSDRGVRRCLWTLWTETQRRVRWFPGDGEDAISSVSSAFLVSRLCLVKGSDRGVRRCSWTLWTVTQRCARWFPGDGGGGSGLLMPSSSLMSSLASEYQQDGVILFGIGV</sequence>
<feature type="transmembrane region" description="Helical" evidence="1">
    <location>
        <begin position="20"/>
        <end position="41"/>
    </location>
</feature>
<dbReference type="Proteomes" id="UP000634136">
    <property type="component" value="Unassembled WGS sequence"/>
</dbReference>
<evidence type="ECO:0000256" key="1">
    <source>
        <dbReference type="SAM" id="Phobius"/>
    </source>
</evidence>
<proteinExistence type="predicted"/>
<dbReference type="AlphaFoldDB" id="A0A834STI3"/>
<reference evidence="2" key="1">
    <citation type="submission" date="2020-09" db="EMBL/GenBank/DDBJ databases">
        <title>Genome-Enabled Discovery of Anthraquinone Biosynthesis in Senna tora.</title>
        <authorList>
            <person name="Kang S.-H."/>
            <person name="Pandey R.P."/>
            <person name="Lee C.-M."/>
            <person name="Sim J.-S."/>
            <person name="Jeong J.-T."/>
            <person name="Choi B.-S."/>
            <person name="Jung M."/>
            <person name="Ginzburg D."/>
            <person name="Zhao K."/>
            <person name="Won S.Y."/>
            <person name="Oh T.-J."/>
            <person name="Yu Y."/>
            <person name="Kim N.-H."/>
            <person name="Lee O.R."/>
            <person name="Lee T.-H."/>
            <person name="Bashyal P."/>
            <person name="Kim T.-S."/>
            <person name="Lee W.-H."/>
            <person name="Kawkins C."/>
            <person name="Kim C.-K."/>
            <person name="Kim J.S."/>
            <person name="Ahn B.O."/>
            <person name="Rhee S.Y."/>
            <person name="Sohng J.K."/>
        </authorList>
    </citation>
    <scope>NUCLEOTIDE SEQUENCE</scope>
    <source>
        <tissue evidence="2">Leaf</tissue>
    </source>
</reference>
<evidence type="ECO:0000313" key="2">
    <source>
        <dbReference type="EMBL" id="KAF7808936.1"/>
    </source>
</evidence>
<keyword evidence="1" id="KW-1133">Transmembrane helix</keyword>
<dbReference type="EMBL" id="JAAIUW010000011">
    <property type="protein sequence ID" value="KAF7808936.1"/>
    <property type="molecule type" value="Genomic_DNA"/>
</dbReference>
<keyword evidence="1" id="KW-0812">Transmembrane</keyword>